<name>A0A9E7HY87_9LILI</name>
<dbReference type="Proteomes" id="UP001055439">
    <property type="component" value="Chromosome 9"/>
</dbReference>
<evidence type="ECO:0000313" key="2">
    <source>
        <dbReference type="EMBL" id="URE42506.1"/>
    </source>
</evidence>
<sequence>MDFLNDELAFRDEGGGFLPVARKTGFLGMRVEASCRRREKLRFRVPHFVVHETFCSVVVKNKRGEAEREREMDLQVKERGLRTQKGDQVTSAPIDGKT</sequence>
<evidence type="ECO:0000256" key="1">
    <source>
        <dbReference type="SAM" id="MobiDB-lite"/>
    </source>
</evidence>
<organism evidence="2 3">
    <name type="scientific">Musa troglodytarum</name>
    <name type="common">fe'i banana</name>
    <dbReference type="NCBI Taxonomy" id="320322"/>
    <lineage>
        <taxon>Eukaryota</taxon>
        <taxon>Viridiplantae</taxon>
        <taxon>Streptophyta</taxon>
        <taxon>Embryophyta</taxon>
        <taxon>Tracheophyta</taxon>
        <taxon>Spermatophyta</taxon>
        <taxon>Magnoliopsida</taxon>
        <taxon>Liliopsida</taxon>
        <taxon>Zingiberales</taxon>
        <taxon>Musaceae</taxon>
        <taxon>Musa</taxon>
    </lineage>
</organism>
<dbReference type="EMBL" id="CP097511">
    <property type="protein sequence ID" value="URE42506.1"/>
    <property type="molecule type" value="Genomic_DNA"/>
</dbReference>
<evidence type="ECO:0000313" key="3">
    <source>
        <dbReference type="Proteomes" id="UP001055439"/>
    </source>
</evidence>
<reference evidence="2" key="1">
    <citation type="submission" date="2022-05" db="EMBL/GenBank/DDBJ databases">
        <title>The Musa troglodytarum L. genome provides insights into the mechanism of non-climacteric behaviour and enrichment of carotenoids.</title>
        <authorList>
            <person name="Wang J."/>
        </authorList>
    </citation>
    <scope>NUCLEOTIDE SEQUENCE</scope>
    <source>
        <tissue evidence="2">Leaf</tissue>
    </source>
</reference>
<keyword evidence="3" id="KW-1185">Reference proteome</keyword>
<dbReference type="AlphaFoldDB" id="A0A9E7HY87"/>
<protein>
    <submittedName>
        <fullName evidence="2">Uncharacterized protein</fullName>
    </submittedName>
</protein>
<proteinExistence type="predicted"/>
<gene>
    <name evidence="2" type="ORF">MUK42_33016</name>
</gene>
<accession>A0A9E7HY87</accession>
<feature type="compositionally biased region" description="Basic and acidic residues" evidence="1">
    <location>
        <begin position="66"/>
        <end position="85"/>
    </location>
</feature>
<feature type="region of interest" description="Disordered" evidence="1">
    <location>
        <begin position="66"/>
        <end position="98"/>
    </location>
</feature>